<name>A0ABU3BIT3_9FLAO</name>
<proteinExistence type="inferred from homology"/>
<keyword evidence="5 7" id="KW-1133">Transmembrane helix</keyword>
<feature type="transmembrane region" description="Helical" evidence="7">
    <location>
        <begin position="72"/>
        <end position="94"/>
    </location>
</feature>
<dbReference type="Pfam" id="PF03006">
    <property type="entry name" value="HlyIII"/>
    <property type="match status" value="1"/>
</dbReference>
<feature type="transmembrane region" description="Helical" evidence="7">
    <location>
        <begin position="100"/>
        <end position="119"/>
    </location>
</feature>
<keyword evidence="3" id="KW-1003">Cell membrane</keyword>
<evidence type="ECO:0000256" key="7">
    <source>
        <dbReference type="SAM" id="Phobius"/>
    </source>
</evidence>
<dbReference type="EMBL" id="JAVRHU010000003">
    <property type="protein sequence ID" value="MDT0622065.1"/>
    <property type="molecule type" value="Genomic_DNA"/>
</dbReference>
<protein>
    <submittedName>
        <fullName evidence="8">Hemolysin III family protein</fullName>
    </submittedName>
</protein>
<keyword evidence="6 7" id="KW-0472">Membrane</keyword>
<feature type="transmembrane region" description="Helical" evidence="7">
    <location>
        <begin position="181"/>
        <end position="199"/>
    </location>
</feature>
<evidence type="ECO:0000256" key="4">
    <source>
        <dbReference type="ARBA" id="ARBA00022692"/>
    </source>
</evidence>
<comment type="similarity">
    <text evidence="2">Belongs to the UPF0073 (Hly-III) family.</text>
</comment>
<organism evidence="8 9">
    <name type="scientific">Croceitalea vernalis</name>
    <dbReference type="NCBI Taxonomy" id="3075599"/>
    <lineage>
        <taxon>Bacteria</taxon>
        <taxon>Pseudomonadati</taxon>
        <taxon>Bacteroidota</taxon>
        <taxon>Flavobacteriia</taxon>
        <taxon>Flavobacteriales</taxon>
        <taxon>Flavobacteriaceae</taxon>
        <taxon>Croceitalea</taxon>
    </lineage>
</organism>
<accession>A0ABU3BIT3</accession>
<evidence type="ECO:0000256" key="2">
    <source>
        <dbReference type="ARBA" id="ARBA00008488"/>
    </source>
</evidence>
<dbReference type="Proteomes" id="UP001250662">
    <property type="component" value="Unassembled WGS sequence"/>
</dbReference>
<reference evidence="8 9" key="1">
    <citation type="submission" date="2023-09" db="EMBL/GenBank/DDBJ databases">
        <authorList>
            <person name="Rey-Velasco X."/>
        </authorList>
    </citation>
    <scope>NUCLEOTIDE SEQUENCE [LARGE SCALE GENOMIC DNA]</scope>
    <source>
        <strain evidence="8 9">P007</strain>
    </source>
</reference>
<dbReference type="InterPro" id="IPR005744">
    <property type="entry name" value="Hy-lIII"/>
</dbReference>
<keyword evidence="9" id="KW-1185">Reference proteome</keyword>
<sequence>MNSSENLEEKLNTYSHAIGIILSFIGGYLIINKAGTLNIGLIIYSLSLIVLFSASTLYHWVSNPTKKKRLRILDHISIYYLIAGTYTPVCLTLLKDSKGTLILCIVWIIAFFGTILKLFFTGKFEIFSLVLYGVMGWVIVIDSNYLLSNSSSIALFYLALGGAFYTIGIIFYTIKKIPFNHFIWHLFVLGGAISHWFFIYNK</sequence>
<evidence type="ECO:0000313" key="9">
    <source>
        <dbReference type="Proteomes" id="UP001250662"/>
    </source>
</evidence>
<dbReference type="RefSeq" id="WP_311385668.1">
    <property type="nucleotide sequence ID" value="NZ_JAVRHU010000003.1"/>
</dbReference>
<gene>
    <name evidence="8" type="ORF">RM520_10515</name>
</gene>
<evidence type="ECO:0000313" key="8">
    <source>
        <dbReference type="EMBL" id="MDT0622065.1"/>
    </source>
</evidence>
<feature type="transmembrane region" description="Helical" evidence="7">
    <location>
        <begin position="37"/>
        <end position="60"/>
    </location>
</feature>
<dbReference type="PANTHER" id="PTHR20855">
    <property type="entry name" value="ADIPOR/PROGESTIN RECEPTOR-RELATED"/>
    <property type="match status" value="1"/>
</dbReference>
<comment type="caution">
    <text evidence="8">The sequence shown here is derived from an EMBL/GenBank/DDBJ whole genome shotgun (WGS) entry which is preliminary data.</text>
</comment>
<evidence type="ECO:0000256" key="6">
    <source>
        <dbReference type="ARBA" id="ARBA00023136"/>
    </source>
</evidence>
<comment type="subcellular location">
    <subcellularLocation>
        <location evidence="1">Cell membrane</location>
        <topology evidence="1">Multi-pass membrane protein</topology>
    </subcellularLocation>
</comment>
<dbReference type="InterPro" id="IPR004254">
    <property type="entry name" value="AdipoR/HlyIII-related"/>
</dbReference>
<evidence type="ECO:0000256" key="5">
    <source>
        <dbReference type="ARBA" id="ARBA00022989"/>
    </source>
</evidence>
<evidence type="ECO:0000256" key="3">
    <source>
        <dbReference type="ARBA" id="ARBA00022475"/>
    </source>
</evidence>
<feature type="transmembrane region" description="Helical" evidence="7">
    <location>
        <begin position="12"/>
        <end position="31"/>
    </location>
</feature>
<feature type="transmembrane region" description="Helical" evidence="7">
    <location>
        <begin position="126"/>
        <end position="147"/>
    </location>
</feature>
<evidence type="ECO:0000256" key="1">
    <source>
        <dbReference type="ARBA" id="ARBA00004651"/>
    </source>
</evidence>
<keyword evidence="4 7" id="KW-0812">Transmembrane</keyword>
<feature type="transmembrane region" description="Helical" evidence="7">
    <location>
        <begin position="153"/>
        <end position="174"/>
    </location>
</feature>
<dbReference type="NCBIfam" id="TIGR01065">
    <property type="entry name" value="hlyIII"/>
    <property type="match status" value="1"/>
</dbReference>
<dbReference type="PANTHER" id="PTHR20855:SF3">
    <property type="entry name" value="LD03007P"/>
    <property type="match status" value="1"/>
</dbReference>